<evidence type="ECO:0000256" key="1">
    <source>
        <dbReference type="ARBA" id="ARBA00005046"/>
    </source>
</evidence>
<evidence type="ECO:0000256" key="9">
    <source>
        <dbReference type="ARBA" id="ARBA00030407"/>
    </source>
</evidence>
<dbReference type="GO" id="GO:0006777">
    <property type="term" value="P:Mo-molybdopterin cofactor biosynthetic process"/>
    <property type="evidence" value="ECO:0007669"/>
    <property type="project" value="UniProtKB-KW"/>
</dbReference>
<organism evidence="13 14">
    <name type="scientific">Pikeienuella piscinae</name>
    <dbReference type="NCBI Taxonomy" id="2748098"/>
    <lineage>
        <taxon>Bacteria</taxon>
        <taxon>Pseudomonadati</taxon>
        <taxon>Pseudomonadota</taxon>
        <taxon>Alphaproteobacteria</taxon>
        <taxon>Rhodobacterales</taxon>
        <taxon>Paracoccaceae</taxon>
        <taxon>Pikeienuella</taxon>
    </lineage>
</organism>
<evidence type="ECO:0000256" key="5">
    <source>
        <dbReference type="ARBA" id="ARBA00023150"/>
    </source>
</evidence>
<dbReference type="EMBL" id="CP049056">
    <property type="protein sequence ID" value="QIE57156.1"/>
    <property type="molecule type" value="Genomic_DNA"/>
</dbReference>
<comment type="catalytic activity">
    <reaction evidence="12">
        <text>2 [molybdopterin-synthase sulfur-carrier protein]-C-terminal-Gly-aminoethanethioate + cyclic pyranopterin phosphate + H2O = molybdopterin + 2 [molybdopterin-synthase sulfur-carrier protein]-C-terminal Gly-Gly + 2 H(+)</text>
        <dbReference type="Rhea" id="RHEA:26333"/>
        <dbReference type="Rhea" id="RHEA-COMP:12202"/>
        <dbReference type="Rhea" id="RHEA-COMP:19907"/>
        <dbReference type="ChEBI" id="CHEBI:15377"/>
        <dbReference type="ChEBI" id="CHEBI:15378"/>
        <dbReference type="ChEBI" id="CHEBI:58698"/>
        <dbReference type="ChEBI" id="CHEBI:59648"/>
        <dbReference type="ChEBI" id="CHEBI:90778"/>
        <dbReference type="ChEBI" id="CHEBI:232372"/>
        <dbReference type="EC" id="2.8.1.12"/>
    </reaction>
</comment>
<dbReference type="UniPathway" id="UPA00344"/>
<proteinExistence type="inferred from homology"/>
<dbReference type="SUPFAM" id="SSF54690">
    <property type="entry name" value="Molybdopterin synthase subunit MoaE"/>
    <property type="match status" value="1"/>
</dbReference>
<keyword evidence="5" id="KW-0501">Molybdenum cofactor biosynthesis</keyword>
<comment type="similarity">
    <text evidence="2">Belongs to the MoaE family.</text>
</comment>
<comment type="pathway">
    <text evidence="1">Cofactor biosynthesis; molybdopterin biosynthesis.</text>
</comment>
<evidence type="ECO:0000256" key="6">
    <source>
        <dbReference type="ARBA" id="ARBA00025448"/>
    </source>
</evidence>
<comment type="subunit">
    <text evidence="7">Heterotetramer of 2 MoaD subunits and 2 MoaE subunits. Also stable as homodimer. The enzyme changes between these two forms during catalysis.</text>
</comment>
<dbReference type="AlphaFoldDB" id="A0A7M3T575"/>
<dbReference type="KEGG" id="hdh:G5B40_17950"/>
<dbReference type="Pfam" id="PF02391">
    <property type="entry name" value="MoaE"/>
    <property type="match status" value="1"/>
</dbReference>
<evidence type="ECO:0000256" key="10">
    <source>
        <dbReference type="ARBA" id="ARBA00030781"/>
    </source>
</evidence>
<dbReference type="CDD" id="cd00756">
    <property type="entry name" value="MoaE"/>
    <property type="match status" value="1"/>
</dbReference>
<dbReference type="Proteomes" id="UP000503336">
    <property type="component" value="Chromosome"/>
</dbReference>
<evidence type="ECO:0000256" key="3">
    <source>
        <dbReference type="ARBA" id="ARBA00011950"/>
    </source>
</evidence>
<comment type="function">
    <text evidence="6">Converts molybdopterin precursor Z into molybdopterin. This requires the incorporation of two sulfur atoms into precursor Z to generate a dithiolene group. The sulfur is provided by MoaD.</text>
</comment>
<evidence type="ECO:0000256" key="4">
    <source>
        <dbReference type="ARBA" id="ARBA00013858"/>
    </source>
</evidence>
<dbReference type="PANTHER" id="PTHR23404">
    <property type="entry name" value="MOLYBDOPTERIN SYNTHASE RELATED"/>
    <property type="match status" value="1"/>
</dbReference>
<dbReference type="InterPro" id="IPR003448">
    <property type="entry name" value="Mopterin_biosynth_MoaE"/>
</dbReference>
<protein>
    <recommendedName>
        <fullName evidence="4">Molybdopterin synthase catalytic subunit</fullName>
        <ecNumber evidence="3">2.8.1.12</ecNumber>
    </recommendedName>
    <alternativeName>
        <fullName evidence="10">MPT synthase subunit 2</fullName>
    </alternativeName>
    <alternativeName>
        <fullName evidence="8">Molybdenum cofactor biosynthesis protein E</fullName>
    </alternativeName>
    <alternativeName>
        <fullName evidence="9">Molybdopterin-converting factor large subunit</fullName>
    </alternativeName>
    <alternativeName>
        <fullName evidence="11">Molybdopterin-converting factor subunit 2</fullName>
    </alternativeName>
</protein>
<evidence type="ECO:0000313" key="14">
    <source>
        <dbReference type="Proteomes" id="UP000503336"/>
    </source>
</evidence>
<name>A0A7M3T575_9RHOB</name>
<reference evidence="13 14" key="1">
    <citation type="submission" date="2020-02" db="EMBL/GenBank/DDBJ databases">
        <title>complete genome sequence of Rhodobacteraceae bacterium.</title>
        <authorList>
            <person name="Park J."/>
            <person name="Kim Y.-S."/>
            <person name="Kim K.-H."/>
        </authorList>
    </citation>
    <scope>NUCLEOTIDE SEQUENCE [LARGE SCALE GENOMIC DNA]</scope>
    <source>
        <strain evidence="13 14">RR4-56</strain>
    </source>
</reference>
<evidence type="ECO:0000256" key="12">
    <source>
        <dbReference type="ARBA" id="ARBA00049878"/>
    </source>
</evidence>
<dbReference type="RefSeq" id="WP_165101574.1">
    <property type="nucleotide sequence ID" value="NZ_CP049056.1"/>
</dbReference>
<sequence>MAVRVQTADFDLGAEAAALATGAGAVVTFTGIVRGEDVEAMTLEHYPGMTEDALTGIEAEARRRWALTDALIIHRVGRLAPGEQIMMVGTASRHRAEAFAAAEFMMDYLKTGAPFWKMEETAAGARWVDARESDDDAVLRWRRTD</sequence>
<dbReference type="GO" id="GO:0030366">
    <property type="term" value="F:molybdopterin synthase activity"/>
    <property type="evidence" value="ECO:0007669"/>
    <property type="project" value="UniProtKB-EC"/>
</dbReference>
<evidence type="ECO:0000256" key="8">
    <source>
        <dbReference type="ARBA" id="ARBA00029745"/>
    </source>
</evidence>
<evidence type="ECO:0000256" key="7">
    <source>
        <dbReference type="ARBA" id="ARBA00026066"/>
    </source>
</evidence>
<evidence type="ECO:0000313" key="13">
    <source>
        <dbReference type="EMBL" id="QIE57156.1"/>
    </source>
</evidence>
<evidence type="ECO:0000256" key="11">
    <source>
        <dbReference type="ARBA" id="ARBA00032474"/>
    </source>
</evidence>
<evidence type="ECO:0000256" key="2">
    <source>
        <dbReference type="ARBA" id="ARBA00005426"/>
    </source>
</evidence>
<dbReference type="EC" id="2.8.1.12" evidence="3"/>
<accession>A0A7M3T575</accession>
<keyword evidence="14" id="KW-1185">Reference proteome</keyword>
<dbReference type="InterPro" id="IPR036563">
    <property type="entry name" value="MoaE_sf"/>
</dbReference>
<gene>
    <name evidence="13" type="ORF">G5B40_17950</name>
</gene>
<dbReference type="Gene3D" id="3.90.1170.40">
    <property type="entry name" value="Molybdopterin biosynthesis MoaE subunit"/>
    <property type="match status" value="1"/>
</dbReference>